<dbReference type="AlphaFoldDB" id="A0A3N1D5L3"/>
<dbReference type="RefSeq" id="WP_211360053.1">
    <property type="nucleotide sequence ID" value="NZ_RJKE01000001.1"/>
</dbReference>
<organism evidence="5 6">
    <name type="scientific">Actinocorallia herbida</name>
    <dbReference type="NCBI Taxonomy" id="58109"/>
    <lineage>
        <taxon>Bacteria</taxon>
        <taxon>Bacillati</taxon>
        <taxon>Actinomycetota</taxon>
        <taxon>Actinomycetes</taxon>
        <taxon>Streptosporangiales</taxon>
        <taxon>Thermomonosporaceae</taxon>
        <taxon>Actinocorallia</taxon>
    </lineage>
</organism>
<evidence type="ECO:0000313" key="6">
    <source>
        <dbReference type="Proteomes" id="UP000272400"/>
    </source>
</evidence>
<comment type="caution">
    <text evidence="5">The sequence shown here is derived from an EMBL/GenBank/DDBJ whole genome shotgun (WGS) entry which is preliminary data.</text>
</comment>
<evidence type="ECO:0000256" key="4">
    <source>
        <dbReference type="SAM" id="SignalP"/>
    </source>
</evidence>
<feature type="region of interest" description="Disordered" evidence="3">
    <location>
        <begin position="46"/>
        <end position="142"/>
    </location>
</feature>
<dbReference type="Proteomes" id="UP000272400">
    <property type="component" value="Unassembled WGS sequence"/>
</dbReference>
<reference evidence="5 6" key="1">
    <citation type="submission" date="2018-11" db="EMBL/GenBank/DDBJ databases">
        <title>Sequencing the genomes of 1000 actinobacteria strains.</title>
        <authorList>
            <person name="Klenk H.-P."/>
        </authorList>
    </citation>
    <scope>NUCLEOTIDE SEQUENCE [LARGE SCALE GENOMIC DNA]</scope>
    <source>
        <strain evidence="5 6">DSM 44254</strain>
    </source>
</reference>
<dbReference type="PROSITE" id="PS51257">
    <property type="entry name" value="PROKAR_LIPOPROTEIN"/>
    <property type="match status" value="1"/>
</dbReference>
<dbReference type="InterPro" id="IPR006970">
    <property type="entry name" value="PT"/>
</dbReference>
<keyword evidence="2" id="KW-0677">Repeat</keyword>
<evidence type="ECO:0000313" key="5">
    <source>
        <dbReference type="EMBL" id="ROO88833.1"/>
    </source>
</evidence>
<keyword evidence="6" id="KW-1185">Reference proteome</keyword>
<feature type="signal peptide" evidence="4">
    <location>
        <begin position="1"/>
        <end position="21"/>
    </location>
</feature>
<dbReference type="EMBL" id="RJKE01000001">
    <property type="protein sequence ID" value="ROO88833.1"/>
    <property type="molecule type" value="Genomic_DNA"/>
</dbReference>
<accession>A0A3N1D5L3</accession>
<name>A0A3N1D5L3_9ACTN</name>
<evidence type="ECO:0000256" key="1">
    <source>
        <dbReference type="ARBA" id="ARBA00022729"/>
    </source>
</evidence>
<dbReference type="Pfam" id="PF04886">
    <property type="entry name" value="PT"/>
    <property type="match status" value="1"/>
</dbReference>
<keyword evidence="1 4" id="KW-0732">Signal</keyword>
<feature type="chain" id="PRO_5038970582" evidence="4">
    <location>
        <begin position="22"/>
        <end position="142"/>
    </location>
</feature>
<feature type="compositionally biased region" description="Gly residues" evidence="3">
    <location>
        <begin position="109"/>
        <end position="142"/>
    </location>
</feature>
<evidence type="ECO:0000256" key="2">
    <source>
        <dbReference type="ARBA" id="ARBA00022737"/>
    </source>
</evidence>
<feature type="compositionally biased region" description="Polar residues" evidence="3">
    <location>
        <begin position="82"/>
        <end position="107"/>
    </location>
</feature>
<evidence type="ECO:0000256" key="3">
    <source>
        <dbReference type="SAM" id="MobiDB-lite"/>
    </source>
</evidence>
<gene>
    <name evidence="5" type="ORF">EDD29_6515</name>
</gene>
<sequence length="142" mass="13419">MKKIVRIAGGLALAGVLACTAACGGDEATDGGTQNGGDFTAFQECLEKNGVSMPQGGGMGGGGQRPSGAPTGRPSDRPTDMPSGQPTGRPSMSAEQQAAFQECSSLMPQGGGGGGFPGGGQGGEGGQGGGDGGQGGGDQNGS</sequence>
<feature type="compositionally biased region" description="Gly residues" evidence="3">
    <location>
        <begin position="55"/>
        <end position="65"/>
    </location>
</feature>
<proteinExistence type="predicted"/>
<protein>
    <submittedName>
        <fullName evidence="5">PT repeat-containing protein</fullName>
    </submittedName>
</protein>